<dbReference type="PANTHER" id="PTHR43808:SF31">
    <property type="entry name" value="N-ACETYL-L-CITRULLINE DEACETYLASE"/>
    <property type="match status" value="1"/>
</dbReference>
<dbReference type="KEGG" id="smh:DMIN_01120"/>
<evidence type="ECO:0000256" key="2">
    <source>
        <dbReference type="ARBA" id="ARBA00022801"/>
    </source>
</evidence>
<dbReference type="InterPro" id="IPR002933">
    <property type="entry name" value="Peptidase_M20"/>
</dbReference>
<dbReference type="PANTHER" id="PTHR43808">
    <property type="entry name" value="ACETYLORNITHINE DEACETYLASE"/>
    <property type="match status" value="1"/>
</dbReference>
<dbReference type="CDD" id="cd05651">
    <property type="entry name" value="M20_ArgE_DapE-like"/>
    <property type="match status" value="1"/>
</dbReference>
<dbReference type="Pfam" id="PF07687">
    <property type="entry name" value="M20_dimer"/>
    <property type="match status" value="1"/>
</dbReference>
<dbReference type="InterPro" id="IPR050072">
    <property type="entry name" value="Peptidase_M20A"/>
</dbReference>
<dbReference type="GO" id="GO:0008777">
    <property type="term" value="F:acetylornithine deacetylase activity"/>
    <property type="evidence" value="ECO:0007669"/>
    <property type="project" value="UniProtKB-EC"/>
</dbReference>
<evidence type="ECO:0000259" key="4">
    <source>
        <dbReference type="Pfam" id="PF07687"/>
    </source>
</evidence>
<dbReference type="Gene3D" id="3.30.70.360">
    <property type="match status" value="1"/>
</dbReference>
<evidence type="ECO:0000256" key="1">
    <source>
        <dbReference type="ARBA" id="ARBA00022723"/>
    </source>
</evidence>
<evidence type="ECO:0000313" key="5">
    <source>
        <dbReference type="EMBL" id="ADE35406.1"/>
    </source>
</evidence>
<dbReference type="Proteomes" id="UP000008245">
    <property type="component" value="Chromosome"/>
</dbReference>
<organism evidence="5 6">
    <name type="scientific">Karelsulcia muelleri (strain DMIN)</name>
    <name type="common">Sulcia muelleri</name>
    <dbReference type="NCBI Taxonomy" id="641892"/>
    <lineage>
        <taxon>Bacteria</taxon>
        <taxon>Pseudomonadati</taxon>
        <taxon>Bacteroidota</taxon>
        <taxon>Flavobacteriia</taxon>
        <taxon>Flavobacteriales</taxon>
        <taxon>Candidatus Karelsulcia</taxon>
    </lineage>
</organism>
<name>D5D8N4_KARMD</name>
<proteinExistence type="predicted"/>
<sequence length="365" mass="41402">MSVIDLKNLKKECIKLLKKLISTPSLSKEEHKTADIIESFLRKKKLNPKRKDNNIWIENHNYDYDYDYDYDNDNYTILLNSHHDTIKPSTGWETDPFIAKEYGNKIIGLGSNDAGGSVVSLIATFIYINSLPKYKYKLILIISAEEEIRATRGVESILCYLGKGKINLGIIGEPTNMQMAIAEKGLIVLDCLSIGTTGHAARFEGINALYLAIDDIIWLKNYVFKKKSPILGNIKLTVTKIQCGIQRNVIPDTCYFTVDIRTNEIYSHEYIINKIKKNIKSKIISSSYRLKSSYIDPNHNIVKTAKNINIQIFGSPTLSDQSVMNFPTVKLGVGDSSRSHTPNEYILISEIEYGIDLYINLLLNF</sequence>
<dbReference type="InterPro" id="IPR036264">
    <property type="entry name" value="Bact_exopeptidase_dim_dom"/>
</dbReference>
<dbReference type="SUPFAM" id="SSF55031">
    <property type="entry name" value="Bacterial exopeptidase dimerisation domain"/>
    <property type="match status" value="1"/>
</dbReference>
<evidence type="ECO:0000313" key="6">
    <source>
        <dbReference type="Proteomes" id="UP000008245"/>
    </source>
</evidence>
<keyword evidence="3" id="KW-0170">Cobalt</keyword>
<dbReference type="SUPFAM" id="SSF53187">
    <property type="entry name" value="Zn-dependent exopeptidases"/>
    <property type="match status" value="1"/>
</dbReference>
<dbReference type="AlphaFoldDB" id="D5D8N4"/>
<protein>
    <submittedName>
        <fullName evidence="5">Acetylornithine deacetylase/Succinyl-diaminopimelate desuccinylase-related deacylase</fullName>
        <ecNumber evidence="5">3.5.1.16</ecNumber>
    </submittedName>
</protein>
<keyword evidence="2 5" id="KW-0378">Hydrolase</keyword>
<dbReference type="HOGENOM" id="CLU_021802_2_0_10"/>
<keyword evidence="1" id="KW-0479">Metal-binding</keyword>
<accession>D5D8N4</accession>
<dbReference type="Gene3D" id="3.40.630.10">
    <property type="entry name" value="Zn peptidases"/>
    <property type="match status" value="1"/>
</dbReference>
<feature type="domain" description="Peptidase M20 dimerisation" evidence="4">
    <location>
        <begin position="181"/>
        <end position="282"/>
    </location>
</feature>
<dbReference type="GO" id="GO:0006526">
    <property type="term" value="P:L-arginine biosynthetic process"/>
    <property type="evidence" value="ECO:0007669"/>
    <property type="project" value="TreeGrafter"/>
</dbReference>
<dbReference type="EMBL" id="CP001981">
    <property type="protein sequence ID" value="ADE35406.1"/>
    <property type="molecule type" value="Genomic_DNA"/>
</dbReference>
<gene>
    <name evidence="5" type="ordered locus">DMIN_01120</name>
</gene>
<reference evidence="5 6" key="1">
    <citation type="journal article" date="2010" name="PLoS ONE">
        <title>One bacterial cell, one complete genome.</title>
        <authorList>
            <person name="Woyke T."/>
            <person name="Tighe D."/>
            <person name="Mavromatis K."/>
            <person name="Clum A."/>
            <person name="Copeland A."/>
            <person name="Schackwitz W."/>
            <person name="Lapidus A."/>
            <person name="Wu D."/>
            <person name="McCutcheon J.P."/>
            <person name="McDonald B.R."/>
            <person name="Moran N.A."/>
            <person name="Bristow J."/>
            <person name="Cheng J.F."/>
        </authorList>
    </citation>
    <scope>NUCLEOTIDE SEQUENCE [LARGE SCALE GENOMIC DNA]</scope>
    <source>
        <strain evidence="5 6">DMIN</strain>
    </source>
</reference>
<evidence type="ECO:0000256" key="3">
    <source>
        <dbReference type="ARBA" id="ARBA00023285"/>
    </source>
</evidence>
<dbReference type="GO" id="GO:0046872">
    <property type="term" value="F:metal ion binding"/>
    <property type="evidence" value="ECO:0007669"/>
    <property type="project" value="UniProtKB-KW"/>
</dbReference>
<dbReference type="EC" id="3.5.1.16" evidence="5"/>
<dbReference type="Pfam" id="PF01546">
    <property type="entry name" value="Peptidase_M20"/>
    <property type="match status" value="1"/>
</dbReference>
<dbReference type="InterPro" id="IPR011650">
    <property type="entry name" value="Peptidase_M20_dimer"/>
</dbReference>